<organism evidence="10 11">
    <name type="scientific">Nocardioides nanhaiensis</name>
    <dbReference type="NCBI Taxonomy" id="1476871"/>
    <lineage>
        <taxon>Bacteria</taxon>
        <taxon>Bacillati</taxon>
        <taxon>Actinomycetota</taxon>
        <taxon>Actinomycetes</taxon>
        <taxon>Propionibacteriales</taxon>
        <taxon>Nocardioidaceae</taxon>
        <taxon>Nocardioides</taxon>
    </lineage>
</organism>
<feature type="transmembrane region" description="Helical" evidence="9">
    <location>
        <begin position="40"/>
        <end position="60"/>
    </location>
</feature>
<feature type="transmembrane region" description="Helical" evidence="9">
    <location>
        <begin position="148"/>
        <end position="166"/>
    </location>
</feature>
<comment type="subcellular location">
    <subcellularLocation>
        <location evidence="1">Cell membrane</location>
        <topology evidence="1">Multi-pass membrane protein</topology>
    </subcellularLocation>
</comment>
<dbReference type="EMBL" id="BAABIM010000003">
    <property type="protein sequence ID" value="GAA4689518.1"/>
    <property type="molecule type" value="Genomic_DNA"/>
</dbReference>
<sequence length="362" mass="36877">MTALLGTTTGPASAPGGGGDPRGAATRHGRARARRSRRRIVVTLLLAVLLLAVVATSLMVGQTFYTPGEVVRVILGEQVPGASFTVGTLRLPRVVMAVLTGTAFGLAGIAFQTLLRNALAAPDIIGISAGASAAAVVGLVVLGLSEGLVSIVAVVAGLATALLIYLLAFKDGVVGTRLILIGIGISAMLESVVAYVIVRAAEWDLQVAMRWLTGSLNNAQWSAILPLALAIACFAPLLLSQARNLQLMQQGDDSATALGVRVERTRLLVILSAVALISFATAASGPIAFVAFLAGPIAARLVGPGSLMVPSALVGALLVCSADLVGQFAFDARYPVGVITGGLGAPFLVYLLIRTNRAGGSL</sequence>
<dbReference type="SUPFAM" id="SSF81345">
    <property type="entry name" value="ABC transporter involved in vitamin B12 uptake, BtuC"/>
    <property type="match status" value="1"/>
</dbReference>
<dbReference type="PANTHER" id="PTHR30472:SF24">
    <property type="entry name" value="FERRIC ENTEROBACTIN TRANSPORT SYSTEM PERMEASE PROTEIN FEPG"/>
    <property type="match status" value="1"/>
</dbReference>
<comment type="caution">
    <text evidence="10">The sequence shown here is derived from an EMBL/GenBank/DDBJ whole genome shotgun (WGS) entry which is preliminary data.</text>
</comment>
<gene>
    <name evidence="10" type="ORF">GCM10023226_29220</name>
</gene>
<evidence type="ECO:0000256" key="1">
    <source>
        <dbReference type="ARBA" id="ARBA00004651"/>
    </source>
</evidence>
<feature type="transmembrane region" description="Helical" evidence="9">
    <location>
        <begin position="178"/>
        <end position="198"/>
    </location>
</feature>
<comment type="similarity">
    <text evidence="2">Belongs to the binding-protein-dependent transport system permease family. FecCD subfamily.</text>
</comment>
<evidence type="ECO:0000313" key="10">
    <source>
        <dbReference type="EMBL" id="GAA4689518.1"/>
    </source>
</evidence>
<feature type="compositionally biased region" description="Low complexity" evidence="8">
    <location>
        <begin position="1"/>
        <end position="14"/>
    </location>
</feature>
<dbReference type="Proteomes" id="UP001500621">
    <property type="component" value="Unassembled WGS sequence"/>
</dbReference>
<feature type="region of interest" description="Disordered" evidence="8">
    <location>
        <begin position="1"/>
        <end position="32"/>
    </location>
</feature>
<evidence type="ECO:0000256" key="5">
    <source>
        <dbReference type="ARBA" id="ARBA00022692"/>
    </source>
</evidence>
<feature type="transmembrane region" description="Helical" evidence="9">
    <location>
        <begin position="267"/>
        <end position="295"/>
    </location>
</feature>
<keyword evidence="3" id="KW-0813">Transport</keyword>
<evidence type="ECO:0000256" key="8">
    <source>
        <dbReference type="SAM" id="MobiDB-lite"/>
    </source>
</evidence>
<dbReference type="Gene3D" id="1.10.3470.10">
    <property type="entry name" value="ABC transporter involved in vitamin B12 uptake, BtuC"/>
    <property type="match status" value="1"/>
</dbReference>
<evidence type="ECO:0000256" key="6">
    <source>
        <dbReference type="ARBA" id="ARBA00022989"/>
    </source>
</evidence>
<feature type="transmembrane region" description="Helical" evidence="9">
    <location>
        <begin position="332"/>
        <end position="353"/>
    </location>
</feature>
<keyword evidence="7 9" id="KW-0472">Membrane</keyword>
<evidence type="ECO:0000256" key="2">
    <source>
        <dbReference type="ARBA" id="ARBA00007935"/>
    </source>
</evidence>
<evidence type="ECO:0000313" key="11">
    <source>
        <dbReference type="Proteomes" id="UP001500621"/>
    </source>
</evidence>
<keyword evidence="11" id="KW-1185">Reference proteome</keyword>
<name>A0ABP8WHS1_9ACTN</name>
<keyword evidence="5 9" id="KW-0812">Transmembrane</keyword>
<protein>
    <submittedName>
        <fullName evidence="10">Iron ABC transporter permease</fullName>
    </submittedName>
</protein>
<evidence type="ECO:0000256" key="7">
    <source>
        <dbReference type="ARBA" id="ARBA00023136"/>
    </source>
</evidence>
<keyword evidence="4" id="KW-1003">Cell membrane</keyword>
<dbReference type="CDD" id="cd06550">
    <property type="entry name" value="TM_ABC_iron-siderophores_like"/>
    <property type="match status" value="1"/>
</dbReference>
<evidence type="ECO:0000256" key="4">
    <source>
        <dbReference type="ARBA" id="ARBA00022475"/>
    </source>
</evidence>
<accession>A0ABP8WHS1</accession>
<evidence type="ECO:0000256" key="9">
    <source>
        <dbReference type="SAM" id="Phobius"/>
    </source>
</evidence>
<dbReference type="PANTHER" id="PTHR30472">
    <property type="entry name" value="FERRIC ENTEROBACTIN TRANSPORT SYSTEM PERMEASE PROTEIN"/>
    <property type="match status" value="1"/>
</dbReference>
<feature type="transmembrane region" description="Helical" evidence="9">
    <location>
        <begin position="307"/>
        <end position="325"/>
    </location>
</feature>
<reference evidence="11" key="1">
    <citation type="journal article" date="2019" name="Int. J. Syst. Evol. Microbiol.">
        <title>The Global Catalogue of Microorganisms (GCM) 10K type strain sequencing project: providing services to taxonomists for standard genome sequencing and annotation.</title>
        <authorList>
            <consortium name="The Broad Institute Genomics Platform"/>
            <consortium name="The Broad Institute Genome Sequencing Center for Infectious Disease"/>
            <person name="Wu L."/>
            <person name="Ma J."/>
        </authorList>
    </citation>
    <scope>NUCLEOTIDE SEQUENCE [LARGE SCALE GENOMIC DNA]</scope>
    <source>
        <strain evidence="11">JCM 18127</strain>
    </source>
</reference>
<feature type="transmembrane region" description="Helical" evidence="9">
    <location>
        <begin position="218"/>
        <end position="239"/>
    </location>
</feature>
<dbReference type="Pfam" id="PF01032">
    <property type="entry name" value="FecCD"/>
    <property type="match status" value="1"/>
</dbReference>
<keyword evidence="6 9" id="KW-1133">Transmembrane helix</keyword>
<proteinExistence type="inferred from homology"/>
<evidence type="ECO:0000256" key="3">
    <source>
        <dbReference type="ARBA" id="ARBA00022448"/>
    </source>
</evidence>
<dbReference type="InterPro" id="IPR000522">
    <property type="entry name" value="ABC_transptr_permease_BtuC"/>
</dbReference>
<dbReference type="RefSeq" id="WP_345267132.1">
    <property type="nucleotide sequence ID" value="NZ_BAABIM010000003.1"/>
</dbReference>
<dbReference type="InterPro" id="IPR037294">
    <property type="entry name" value="ABC_BtuC-like"/>
</dbReference>
<feature type="transmembrane region" description="Helical" evidence="9">
    <location>
        <begin position="124"/>
        <end position="142"/>
    </location>
</feature>
<feature type="transmembrane region" description="Helical" evidence="9">
    <location>
        <begin position="94"/>
        <end position="115"/>
    </location>
</feature>